<evidence type="ECO:0000313" key="16">
    <source>
        <dbReference type="EMBL" id="SDX10136.1"/>
    </source>
</evidence>
<dbReference type="InterPro" id="IPR015943">
    <property type="entry name" value="WD40/YVTN_repeat-like_dom_sf"/>
</dbReference>
<keyword evidence="5" id="KW-0547">Nucleotide-binding</keyword>
<dbReference type="SUPFAM" id="SSF47384">
    <property type="entry name" value="Homodimeric domain of signal transducing histidine kinase"/>
    <property type="match status" value="1"/>
</dbReference>
<dbReference type="Proteomes" id="UP000199595">
    <property type="component" value="Unassembled WGS sequence"/>
</dbReference>
<dbReference type="Pfam" id="PF00072">
    <property type="entry name" value="Response_reg"/>
    <property type="match status" value="1"/>
</dbReference>
<dbReference type="PROSITE" id="PS50110">
    <property type="entry name" value="RESPONSE_REGULATORY"/>
    <property type="match status" value="1"/>
</dbReference>
<dbReference type="Gene3D" id="1.10.287.130">
    <property type="match status" value="1"/>
</dbReference>
<dbReference type="InterPro" id="IPR011123">
    <property type="entry name" value="Y_Y_Y"/>
</dbReference>
<dbReference type="GO" id="GO:0043565">
    <property type="term" value="F:sequence-specific DNA binding"/>
    <property type="evidence" value="ECO:0007669"/>
    <property type="project" value="InterPro"/>
</dbReference>
<dbReference type="InterPro" id="IPR003661">
    <property type="entry name" value="HisK_dim/P_dom"/>
</dbReference>
<dbReference type="Pfam" id="PF07495">
    <property type="entry name" value="Y_Y_Y"/>
    <property type="match status" value="1"/>
</dbReference>
<dbReference type="SUPFAM" id="SSF52172">
    <property type="entry name" value="CheY-like"/>
    <property type="match status" value="1"/>
</dbReference>
<feature type="chain" id="PRO_5011753704" description="histidine kinase" evidence="12">
    <location>
        <begin position="23"/>
        <end position="1421"/>
    </location>
</feature>
<organism evidence="16 17">
    <name type="scientific">Lutibacter oricola</name>
    <dbReference type="NCBI Taxonomy" id="762486"/>
    <lineage>
        <taxon>Bacteria</taxon>
        <taxon>Pseudomonadati</taxon>
        <taxon>Bacteroidota</taxon>
        <taxon>Flavobacteriia</taxon>
        <taxon>Flavobacteriales</taxon>
        <taxon>Flavobacteriaceae</taxon>
        <taxon>Lutibacter</taxon>
    </lineage>
</organism>
<feature type="modified residue" description="4-aspartylphosphate" evidence="11">
    <location>
        <position position="1206"/>
    </location>
</feature>
<dbReference type="InterPro" id="IPR003594">
    <property type="entry name" value="HATPase_dom"/>
</dbReference>
<dbReference type="SUPFAM" id="SSF63829">
    <property type="entry name" value="Calcium-dependent phosphotriesterase"/>
    <property type="match status" value="3"/>
</dbReference>
<evidence type="ECO:0000313" key="17">
    <source>
        <dbReference type="Proteomes" id="UP000199595"/>
    </source>
</evidence>
<dbReference type="InterPro" id="IPR005467">
    <property type="entry name" value="His_kinase_dom"/>
</dbReference>
<reference evidence="16 17" key="1">
    <citation type="submission" date="2016-10" db="EMBL/GenBank/DDBJ databases">
        <authorList>
            <person name="de Groot N.N."/>
        </authorList>
    </citation>
    <scope>NUCLEOTIDE SEQUENCE [LARGE SCALE GENOMIC DNA]</scope>
    <source>
        <strain evidence="16 17">DSM 24956</strain>
    </source>
</reference>
<proteinExistence type="predicted"/>
<evidence type="ECO:0000256" key="4">
    <source>
        <dbReference type="ARBA" id="ARBA00022679"/>
    </source>
</evidence>
<dbReference type="SMART" id="SM00448">
    <property type="entry name" value="REC"/>
    <property type="match status" value="1"/>
</dbReference>
<gene>
    <name evidence="16" type="ORF">SAMN05444411_10395</name>
</gene>
<dbReference type="InterPro" id="IPR001789">
    <property type="entry name" value="Sig_transdc_resp-reg_receiver"/>
</dbReference>
<keyword evidence="17" id="KW-1185">Reference proteome</keyword>
<evidence type="ECO:0000256" key="1">
    <source>
        <dbReference type="ARBA" id="ARBA00000085"/>
    </source>
</evidence>
<dbReference type="Pfam" id="PF02518">
    <property type="entry name" value="HATPase_c"/>
    <property type="match status" value="1"/>
</dbReference>
<dbReference type="STRING" id="762486.SAMN05444411_10395"/>
<dbReference type="SMART" id="SM00388">
    <property type="entry name" value="HisKA"/>
    <property type="match status" value="1"/>
</dbReference>
<dbReference type="SUPFAM" id="SSF55874">
    <property type="entry name" value="ATPase domain of HSP90 chaperone/DNA topoisomerase II/histidine kinase"/>
    <property type="match status" value="1"/>
</dbReference>
<keyword evidence="8" id="KW-0902">Two-component regulatory system</keyword>
<dbReference type="Gene3D" id="3.40.50.2300">
    <property type="match status" value="1"/>
</dbReference>
<keyword evidence="9" id="KW-0805">Transcription regulation</keyword>
<feature type="signal peptide" evidence="12">
    <location>
        <begin position="1"/>
        <end position="22"/>
    </location>
</feature>
<keyword evidence="4" id="KW-0808">Transferase</keyword>
<keyword evidence="3 11" id="KW-0597">Phosphoprotein</keyword>
<dbReference type="InterPro" id="IPR011006">
    <property type="entry name" value="CheY-like_superfamily"/>
</dbReference>
<dbReference type="CDD" id="cd00082">
    <property type="entry name" value="HisKA"/>
    <property type="match status" value="1"/>
</dbReference>
<dbReference type="GO" id="GO:0005524">
    <property type="term" value="F:ATP binding"/>
    <property type="evidence" value="ECO:0007669"/>
    <property type="project" value="UniProtKB-KW"/>
</dbReference>
<comment type="catalytic activity">
    <reaction evidence="1">
        <text>ATP + protein L-histidine = ADP + protein N-phospho-L-histidine.</text>
        <dbReference type="EC" id="2.7.13.3"/>
    </reaction>
</comment>
<feature type="domain" description="HTH araC/xylS-type" evidence="13">
    <location>
        <begin position="1305"/>
        <end position="1404"/>
    </location>
</feature>
<dbReference type="GO" id="GO:0003700">
    <property type="term" value="F:DNA-binding transcription factor activity"/>
    <property type="evidence" value="ECO:0007669"/>
    <property type="project" value="InterPro"/>
</dbReference>
<keyword evidence="12" id="KW-0732">Signal</keyword>
<dbReference type="PANTHER" id="PTHR43547">
    <property type="entry name" value="TWO-COMPONENT HISTIDINE KINASE"/>
    <property type="match status" value="1"/>
</dbReference>
<evidence type="ECO:0000256" key="2">
    <source>
        <dbReference type="ARBA" id="ARBA00012438"/>
    </source>
</evidence>
<dbReference type="InterPro" id="IPR004358">
    <property type="entry name" value="Sig_transdc_His_kin-like_C"/>
</dbReference>
<keyword evidence="10" id="KW-0804">Transcription</keyword>
<dbReference type="Pfam" id="PF07494">
    <property type="entry name" value="Reg_prop"/>
    <property type="match status" value="8"/>
</dbReference>
<evidence type="ECO:0000256" key="7">
    <source>
        <dbReference type="ARBA" id="ARBA00022840"/>
    </source>
</evidence>
<sequence length="1421" mass="162225">MHKMLKLKIVVLFLFFASHCFSQNSVRFDHLLTEDGLSQNDVNTIYQDKKGFMWFGTHDGLNKYNGYEFEIFKPDPNNPNSISSNLIYTIVGDKDDNLWIGTTGDGLNFYNQSTNKFTHYKHDSNNPHSISHDQINSIYRDRSNRLWISTLEGIDMLDLNNLTSPVKFHHVKISEDYPYKNGKKLNVSTFYEDTNGQLWMGEINGTGKMIKSKEGDFIYESANPYFKLTPVVAVRSICEDSHGRLILGTTGGLFLIKQNNGIVTRHLISTGVFNKLVSYKNQIWAGSIKGLSSFQTLGEKENLLMKNKFTYDPNNSKYSLAKSSVKSLFVDRTGIIWVGSNGGGVNILDPNRKQFKYFGKTVAPTSLSSSNIKLIFEDSNGAMWFGTEEGGLNVVSKKDNDGTYTNFKKLLGEKSPICVVEIETNNKKELLFGTANWSGLFRVDITNPNLTNTIVAENINEIGRSVFSILKDSSKNLWFGTYNGGLYRWLKSGDNQYKKDILFDKPNDTSSLPSSIIRDIIQDKKGDIWFATSEGLAFLTKEESLKKNPKFVVYQNIPGDKTSLSHNYILNIFESSTGDIWIGTFGGGLNKFVPSNNSKGHFKVYSIKQGLPNDVIKSIIEDDQGALWLSTNGGLSKFTIENEKFKNYDINDGLQSNEFGEKVSFKRDNGELYFGGVNGFNIFTADNIKDNTDKPETVFTNLLIFNEQVEIGEKINGRVILEKSINEIDEVKLKYQENSFSFEFAGLHFAAPSKNHYAYKLEGFNKDWIYTTSDKRFATYTNLEPGSYTLKVKSSNNDGLWNEEPAELKIEIIPPFWRTNWANALYLLMFLGSLMLFRRFTIIKSTKKHQLELEHIEKEKHEEIHRLKLEFFTNISHEFRTPLTLIKGPLEYLQNLDIKLPEVVVEQHKLMHKNTDYLLRLVNQLLDFRKMDKGKMDLKVGEGDIVDFVRVVGEPFQFLSHKKDVKFEINSDKEVINSWFDQDAVEKILNNLLSNAFKFAPKLGEVTINVNDGVNFKIPKGIKELPNKEDYFIIQVKDSGPGIPKHRLNFIFERFYVDRDVRKINSEGSGIGLAFTKKLVELHKGSIDVVTEENKGTMFVVWLPKNKEAYENVSGISFVHENESKTFINQVNAESHAISVLDEIVDQNFSKKKSKLPIVLVVDDNADIRALLKRGLEGIYEIYEAENGERAFEFAKKLLPNIILTDVLMPIMDGIVLCDLLKTTQETSHIPVIMLTAKISQESEMEGLKNGADAYIRKPFDLEMVKLKMQNLLKHREELRKKFNREITLQPNEVTVTSTDEIFLQKAIEIVEENMMNDEFSVEILVKGMSLSRSTFYLKIKELTGLSSGEFIRNIRLKRAMQLLDKSNLSVKEIMYMTGFNTASYFSKCFKKQFGVIPSKYVREMKDKNNGGEIPNNDLKE</sequence>
<evidence type="ECO:0000256" key="9">
    <source>
        <dbReference type="ARBA" id="ARBA00023015"/>
    </source>
</evidence>
<evidence type="ECO:0000256" key="10">
    <source>
        <dbReference type="ARBA" id="ARBA00023163"/>
    </source>
</evidence>
<evidence type="ECO:0000259" key="13">
    <source>
        <dbReference type="PROSITE" id="PS01124"/>
    </source>
</evidence>
<dbReference type="InterPro" id="IPR036097">
    <property type="entry name" value="HisK_dim/P_sf"/>
</dbReference>
<evidence type="ECO:0000259" key="14">
    <source>
        <dbReference type="PROSITE" id="PS50109"/>
    </source>
</evidence>
<dbReference type="EC" id="2.7.13.3" evidence="2"/>
<evidence type="ECO:0000256" key="6">
    <source>
        <dbReference type="ARBA" id="ARBA00022777"/>
    </source>
</evidence>
<dbReference type="FunFam" id="1.10.287.130:FF:000045">
    <property type="entry name" value="Two-component system sensor histidine kinase/response regulator"/>
    <property type="match status" value="1"/>
</dbReference>
<dbReference type="PRINTS" id="PR00344">
    <property type="entry name" value="BCTRLSENSOR"/>
</dbReference>
<dbReference type="GO" id="GO:0000155">
    <property type="term" value="F:phosphorelay sensor kinase activity"/>
    <property type="evidence" value="ECO:0007669"/>
    <property type="project" value="InterPro"/>
</dbReference>
<dbReference type="SUPFAM" id="SSF46689">
    <property type="entry name" value="Homeodomain-like"/>
    <property type="match status" value="1"/>
</dbReference>
<keyword evidence="6 16" id="KW-0418">Kinase</keyword>
<keyword evidence="7" id="KW-0067">ATP-binding</keyword>
<dbReference type="InterPro" id="IPR011110">
    <property type="entry name" value="Reg_prop"/>
</dbReference>
<evidence type="ECO:0000259" key="15">
    <source>
        <dbReference type="PROSITE" id="PS50110"/>
    </source>
</evidence>
<dbReference type="Gene3D" id="3.30.565.10">
    <property type="entry name" value="Histidine kinase-like ATPase, C-terminal domain"/>
    <property type="match status" value="1"/>
</dbReference>
<dbReference type="FunFam" id="3.30.565.10:FF:000037">
    <property type="entry name" value="Hybrid sensor histidine kinase/response regulator"/>
    <property type="match status" value="1"/>
</dbReference>
<dbReference type="InterPro" id="IPR009057">
    <property type="entry name" value="Homeodomain-like_sf"/>
</dbReference>
<dbReference type="PANTHER" id="PTHR43547:SF2">
    <property type="entry name" value="HYBRID SIGNAL TRANSDUCTION HISTIDINE KINASE C"/>
    <property type="match status" value="1"/>
</dbReference>
<evidence type="ECO:0000256" key="12">
    <source>
        <dbReference type="SAM" id="SignalP"/>
    </source>
</evidence>
<dbReference type="PROSITE" id="PS50109">
    <property type="entry name" value="HIS_KIN"/>
    <property type="match status" value="1"/>
</dbReference>
<evidence type="ECO:0000256" key="8">
    <source>
        <dbReference type="ARBA" id="ARBA00023012"/>
    </source>
</evidence>
<dbReference type="Pfam" id="PF00512">
    <property type="entry name" value="HisKA"/>
    <property type="match status" value="1"/>
</dbReference>
<evidence type="ECO:0000256" key="3">
    <source>
        <dbReference type="ARBA" id="ARBA00022553"/>
    </source>
</evidence>
<dbReference type="Gene3D" id="2.60.40.10">
    <property type="entry name" value="Immunoglobulins"/>
    <property type="match status" value="1"/>
</dbReference>
<dbReference type="Gene3D" id="1.10.10.60">
    <property type="entry name" value="Homeodomain-like"/>
    <property type="match status" value="1"/>
</dbReference>
<dbReference type="SMART" id="SM00342">
    <property type="entry name" value="HTH_ARAC"/>
    <property type="match status" value="1"/>
</dbReference>
<dbReference type="PROSITE" id="PS01124">
    <property type="entry name" value="HTH_ARAC_FAMILY_2"/>
    <property type="match status" value="1"/>
</dbReference>
<name>A0A1H2YYE3_9FLAO</name>
<dbReference type="Pfam" id="PF12833">
    <property type="entry name" value="HTH_18"/>
    <property type="match status" value="1"/>
</dbReference>
<dbReference type="Gene3D" id="2.130.10.10">
    <property type="entry name" value="YVTN repeat-like/Quinoprotein amine dehydrogenase"/>
    <property type="match status" value="2"/>
</dbReference>
<protein>
    <recommendedName>
        <fullName evidence="2">histidine kinase</fullName>
        <ecNumber evidence="2">2.7.13.3</ecNumber>
    </recommendedName>
</protein>
<dbReference type="EMBL" id="FNNJ01000003">
    <property type="protein sequence ID" value="SDX10136.1"/>
    <property type="molecule type" value="Genomic_DNA"/>
</dbReference>
<accession>A0A1H2YYE3</accession>
<dbReference type="InterPro" id="IPR013783">
    <property type="entry name" value="Ig-like_fold"/>
</dbReference>
<feature type="domain" description="Histidine kinase" evidence="14">
    <location>
        <begin position="874"/>
        <end position="1107"/>
    </location>
</feature>
<dbReference type="InterPro" id="IPR018060">
    <property type="entry name" value="HTH_AraC"/>
</dbReference>
<dbReference type="CDD" id="cd00075">
    <property type="entry name" value="HATPase"/>
    <property type="match status" value="1"/>
</dbReference>
<evidence type="ECO:0000256" key="11">
    <source>
        <dbReference type="PROSITE-ProRule" id="PRU00169"/>
    </source>
</evidence>
<feature type="domain" description="Response regulatory" evidence="15">
    <location>
        <begin position="1158"/>
        <end position="1273"/>
    </location>
</feature>
<dbReference type="FunFam" id="2.60.40.10:FF:000791">
    <property type="entry name" value="Two-component system sensor histidine kinase/response regulator"/>
    <property type="match status" value="1"/>
</dbReference>
<dbReference type="InterPro" id="IPR036890">
    <property type="entry name" value="HATPase_C_sf"/>
</dbReference>
<evidence type="ECO:0000256" key="5">
    <source>
        <dbReference type="ARBA" id="ARBA00022741"/>
    </source>
</evidence>
<dbReference type="SMART" id="SM00387">
    <property type="entry name" value="HATPase_c"/>
    <property type="match status" value="1"/>
</dbReference>